<dbReference type="CDD" id="cd02947">
    <property type="entry name" value="TRX_family"/>
    <property type="match status" value="1"/>
</dbReference>
<keyword evidence="3" id="KW-1185">Reference proteome</keyword>
<dbReference type="SUPFAM" id="SSF52833">
    <property type="entry name" value="Thioredoxin-like"/>
    <property type="match status" value="1"/>
</dbReference>
<feature type="chain" id="PRO_5022675229" evidence="1">
    <location>
        <begin position="22"/>
        <end position="132"/>
    </location>
</feature>
<sequence>MKRRAFIAAAAAMAGTGQAVAAPAGSEPGVGVIFVGASWCAFCKSAAPVLAAVTQPAGIAVLVASKDGRPIPPFADVVDAGSHPLAQQITELPTTLIYSQARGGVTGTIRGYRNARHYAQLVAAGLRGAGAG</sequence>
<keyword evidence="2" id="KW-0614">Plasmid</keyword>
<dbReference type="RefSeq" id="WP_149615639.1">
    <property type="nucleotide sequence ID" value="NZ_CP043619.1"/>
</dbReference>
<proteinExistence type="predicted"/>
<geneLocation type="plasmid" evidence="2 3">
    <name>p1</name>
</geneLocation>
<accession>A0A5C2H1W1</accession>
<dbReference type="Pfam" id="PF13728">
    <property type="entry name" value="TraF"/>
    <property type="match status" value="1"/>
</dbReference>
<protein>
    <submittedName>
        <fullName evidence="2">Thioredoxin</fullName>
    </submittedName>
</protein>
<dbReference type="InterPro" id="IPR036249">
    <property type="entry name" value="Thioredoxin-like_sf"/>
</dbReference>
<feature type="signal peptide" evidence="1">
    <location>
        <begin position="1"/>
        <end position="21"/>
    </location>
</feature>
<keyword evidence="1" id="KW-0732">Signal</keyword>
<dbReference type="EMBL" id="CP043619">
    <property type="protein sequence ID" value="QEP30424.1"/>
    <property type="molecule type" value="Genomic_DNA"/>
</dbReference>
<evidence type="ECO:0000256" key="1">
    <source>
        <dbReference type="SAM" id="SignalP"/>
    </source>
</evidence>
<evidence type="ECO:0000313" key="2">
    <source>
        <dbReference type="EMBL" id="QEP30424.1"/>
    </source>
</evidence>
<evidence type="ECO:0000313" key="3">
    <source>
        <dbReference type="Proteomes" id="UP000237655"/>
    </source>
</evidence>
<dbReference type="KEGG" id="thas:C6Y53_19600"/>
<gene>
    <name evidence="2" type="ORF">C6Y53_19600</name>
</gene>
<organism evidence="2 3">
    <name type="scientific">Pukyongiella litopenaei</name>
    <dbReference type="NCBI Taxonomy" id="2605946"/>
    <lineage>
        <taxon>Bacteria</taxon>
        <taxon>Pseudomonadati</taxon>
        <taxon>Pseudomonadota</taxon>
        <taxon>Alphaproteobacteria</taxon>
        <taxon>Rhodobacterales</taxon>
        <taxon>Paracoccaceae</taxon>
        <taxon>Pukyongiella</taxon>
    </lineage>
</organism>
<dbReference type="Gene3D" id="3.40.30.10">
    <property type="entry name" value="Glutaredoxin"/>
    <property type="match status" value="1"/>
</dbReference>
<dbReference type="Proteomes" id="UP000237655">
    <property type="component" value="Plasmid p1"/>
</dbReference>
<dbReference type="AlphaFoldDB" id="A0A5C2H1W1"/>
<dbReference type="InterPro" id="IPR039555">
    <property type="entry name" value="TraF/TrbB"/>
</dbReference>
<reference evidence="2 3" key="1">
    <citation type="submission" date="2019-09" db="EMBL/GenBank/DDBJ databases">
        <title>Novel bacterium SH-1.</title>
        <authorList>
            <person name="Kim Y.-S."/>
            <person name="Kim K.-H."/>
        </authorList>
    </citation>
    <scope>NUCLEOTIDE SEQUENCE [LARGE SCALE GENOMIC DNA]</scope>
    <source>
        <strain evidence="2 3">SH-1</strain>
        <plasmid evidence="2 3">p1</plasmid>
    </source>
</reference>
<name>A0A5C2H1W1_9RHOB</name>